<name>T1JXW6_TETUR</name>
<accession>T1JXW6</accession>
<reference evidence="2" key="1">
    <citation type="submission" date="2011-08" db="EMBL/GenBank/DDBJ databases">
        <authorList>
            <person name="Rombauts S."/>
        </authorList>
    </citation>
    <scope>NUCLEOTIDE SEQUENCE</scope>
    <source>
        <strain evidence="2">London</strain>
    </source>
</reference>
<organism evidence="1 2">
    <name type="scientific">Tetranychus urticae</name>
    <name type="common">Two-spotted spider mite</name>
    <dbReference type="NCBI Taxonomy" id="32264"/>
    <lineage>
        <taxon>Eukaryota</taxon>
        <taxon>Metazoa</taxon>
        <taxon>Ecdysozoa</taxon>
        <taxon>Arthropoda</taxon>
        <taxon>Chelicerata</taxon>
        <taxon>Arachnida</taxon>
        <taxon>Acari</taxon>
        <taxon>Acariformes</taxon>
        <taxon>Trombidiformes</taxon>
        <taxon>Prostigmata</taxon>
        <taxon>Eleutherengona</taxon>
        <taxon>Raphignathae</taxon>
        <taxon>Tetranychoidea</taxon>
        <taxon>Tetranychidae</taxon>
        <taxon>Tetranychus</taxon>
    </lineage>
</organism>
<dbReference type="EMBL" id="CAEY01000835">
    <property type="status" value="NOT_ANNOTATED_CDS"/>
    <property type="molecule type" value="Genomic_DNA"/>
</dbReference>
<dbReference type="HOGENOM" id="CLU_2999030_0_0_1"/>
<dbReference type="Proteomes" id="UP000015104">
    <property type="component" value="Unassembled WGS sequence"/>
</dbReference>
<evidence type="ECO:0000313" key="2">
    <source>
        <dbReference type="Proteomes" id="UP000015104"/>
    </source>
</evidence>
<proteinExistence type="predicted"/>
<sequence>MKILSPNVDLEDFKWTRLAKFSMFGNQIRTKVLSPLIMQLNIISIYEVPSIGLQIKL</sequence>
<keyword evidence="2" id="KW-1185">Reference proteome</keyword>
<protein>
    <submittedName>
        <fullName evidence="1">Uncharacterized protein</fullName>
    </submittedName>
</protein>
<dbReference type="AlphaFoldDB" id="T1JXW6"/>
<evidence type="ECO:0000313" key="1">
    <source>
        <dbReference type="EnsemblMetazoa" id="tetur02g13500.1"/>
    </source>
</evidence>
<reference evidence="1" key="2">
    <citation type="submission" date="2015-06" db="UniProtKB">
        <authorList>
            <consortium name="EnsemblMetazoa"/>
        </authorList>
    </citation>
    <scope>IDENTIFICATION</scope>
</reference>
<dbReference type="EnsemblMetazoa" id="tetur02g13500.1">
    <property type="protein sequence ID" value="tetur02g13500.1"/>
    <property type="gene ID" value="tetur02g13500"/>
</dbReference>